<dbReference type="EMBL" id="KQ978957">
    <property type="protein sequence ID" value="KYN27104.1"/>
    <property type="molecule type" value="Genomic_DNA"/>
</dbReference>
<gene>
    <name evidence="2" type="ORF">ALC57_03447</name>
</gene>
<feature type="compositionally biased region" description="Basic and acidic residues" evidence="1">
    <location>
        <begin position="72"/>
        <end position="83"/>
    </location>
</feature>
<organism evidence="2 3">
    <name type="scientific">Trachymyrmex cornetzi</name>
    <dbReference type="NCBI Taxonomy" id="471704"/>
    <lineage>
        <taxon>Eukaryota</taxon>
        <taxon>Metazoa</taxon>
        <taxon>Ecdysozoa</taxon>
        <taxon>Arthropoda</taxon>
        <taxon>Hexapoda</taxon>
        <taxon>Insecta</taxon>
        <taxon>Pterygota</taxon>
        <taxon>Neoptera</taxon>
        <taxon>Endopterygota</taxon>
        <taxon>Hymenoptera</taxon>
        <taxon>Apocrita</taxon>
        <taxon>Aculeata</taxon>
        <taxon>Formicoidea</taxon>
        <taxon>Formicidae</taxon>
        <taxon>Myrmicinae</taxon>
        <taxon>Trachymyrmex</taxon>
    </lineage>
</organism>
<feature type="compositionally biased region" description="Polar residues" evidence="1">
    <location>
        <begin position="1"/>
        <end position="13"/>
    </location>
</feature>
<keyword evidence="3" id="KW-1185">Reference proteome</keyword>
<dbReference type="AlphaFoldDB" id="A0A195EGU7"/>
<sequence>MRQRTCSSTSQTYLKDPVGRMTVTEEKKKEEGKEANRGWLMAVSGGSKQSPPDTAGGAGDEGGGFARVDLQGGREGDRPRTIVEGELTSRRVFCHGRPQADWELRKPNVRSSRFALCCLPVLEPNSVEASEDPGKREGERKRRIARQERQDKRERKIGTLPPHKTGV</sequence>
<feature type="compositionally biased region" description="Basic and acidic residues" evidence="1">
    <location>
        <begin position="132"/>
        <end position="157"/>
    </location>
</feature>
<protein>
    <submittedName>
        <fullName evidence="2">Uncharacterized protein</fullName>
    </submittedName>
</protein>
<accession>A0A195EGU7</accession>
<feature type="compositionally biased region" description="Gly residues" evidence="1">
    <location>
        <begin position="56"/>
        <end position="65"/>
    </location>
</feature>
<feature type="compositionally biased region" description="Basic and acidic residues" evidence="1">
    <location>
        <begin position="23"/>
        <end position="36"/>
    </location>
</feature>
<dbReference type="Proteomes" id="UP000078492">
    <property type="component" value="Unassembled WGS sequence"/>
</dbReference>
<name>A0A195EGU7_9HYME</name>
<evidence type="ECO:0000313" key="3">
    <source>
        <dbReference type="Proteomes" id="UP000078492"/>
    </source>
</evidence>
<evidence type="ECO:0000256" key="1">
    <source>
        <dbReference type="SAM" id="MobiDB-lite"/>
    </source>
</evidence>
<feature type="region of interest" description="Disordered" evidence="1">
    <location>
        <begin position="125"/>
        <end position="167"/>
    </location>
</feature>
<feature type="region of interest" description="Disordered" evidence="1">
    <location>
        <begin position="1"/>
        <end position="83"/>
    </location>
</feature>
<evidence type="ECO:0000313" key="2">
    <source>
        <dbReference type="EMBL" id="KYN27104.1"/>
    </source>
</evidence>
<reference evidence="2 3" key="1">
    <citation type="submission" date="2015-09" db="EMBL/GenBank/DDBJ databases">
        <title>Trachymyrmex cornetzi WGS genome.</title>
        <authorList>
            <person name="Nygaard S."/>
            <person name="Hu H."/>
            <person name="Boomsma J."/>
            <person name="Zhang G."/>
        </authorList>
    </citation>
    <scope>NUCLEOTIDE SEQUENCE [LARGE SCALE GENOMIC DNA]</scope>
    <source>
        <strain evidence="2">Tcor2-1</strain>
        <tissue evidence="2">Whole body</tissue>
    </source>
</reference>
<proteinExistence type="predicted"/>